<protein>
    <submittedName>
        <fullName evidence="1">Uncharacterized protein</fullName>
    </submittedName>
</protein>
<accession>A0A235HAQ0</accession>
<keyword evidence="1" id="KW-0614">Plasmid</keyword>
<reference evidence="1 2" key="1">
    <citation type="submission" date="2017-07" db="EMBL/GenBank/DDBJ databases">
        <title>Whole genome sequence of Azospirillum brasilense 2A1, a potential biofertilizer strain.</title>
        <authorList>
            <person name="Fontana C.A."/>
            <person name="Toffoli L.M."/>
            <person name="Salazar S.M."/>
            <person name="Puglisi E."/>
            <person name="Pedraza R."/>
            <person name="Bassi D."/>
            <person name="Cocconcelli P.S."/>
        </authorList>
    </citation>
    <scope>NUCLEOTIDE SEQUENCE [LARGE SCALE GENOMIC DNA]</scope>
    <source>
        <strain evidence="1 2">2A1</strain>
        <plasmid evidence="1">unnamed</plasmid>
    </source>
</reference>
<name>A0A235HAQ0_AZOBR</name>
<sequence length="172" mass="18318">MWPSLKRSNLAGVHIYRSGTGWQADILLKTSAPGGGTIIGTDAAQGCSTREEAVEAAINMLATVILIETGQAASTAEAPSADDHLTFDLEGLPITLEPNFREAVPQAVRDIPTSEVKQTLIRYLSADFPNGVTRDAFAALPPERRGSYVGLAAALLQRGVREFQREDGAIAK</sequence>
<dbReference type="EMBL" id="NOWT01000018">
    <property type="protein sequence ID" value="OYD82899.1"/>
    <property type="molecule type" value="Genomic_DNA"/>
</dbReference>
<geneLocation type="plasmid" evidence="1">
    <name>unnamed</name>
</geneLocation>
<evidence type="ECO:0000313" key="1">
    <source>
        <dbReference type="EMBL" id="OYD82899.1"/>
    </source>
</evidence>
<organism evidence="1 2">
    <name type="scientific">Azospirillum brasilense</name>
    <dbReference type="NCBI Taxonomy" id="192"/>
    <lineage>
        <taxon>Bacteria</taxon>
        <taxon>Pseudomonadati</taxon>
        <taxon>Pseudomonadota</taxon>
        <taxon>Alphaproteobacteria</taxon>
        <taxon>Rhodospirillales</taxon>
        <taxon>Azospirillaceae</taxon>
        <taxon>Azospirillum</taxon>
    </lineage>
</organism>
<comment type="caution">
    <text evidence="1">The sequence shown here is derived from an EMBL/GenBank/DDBJ whole genome shotgun (WGS) entry which is preliminary data.</text>
</comment>
<gene>
    <name evidence="1" type="ORF">CHT98_18595</name>
</gene>
<evidence type="ECO:0000313" key="2">
    <source>
        <dbReference type="Proteomes" id="UP000215367"/>
    </source>
</evidence>
<dbReference type="Proteomes" id="UP000215367">
    <property type="component" value="Unassembled WGS sequence"/>
</dbReference>
<proteinExistence type="predicted"/>
<dbReference type="AlphaFoldDB" id="A0A235HAQ0"/>